<sequence>MTKRLPKNPVAPIMKNMRLVAIIPPKLTIPLSAGSLSRGPSSGRALLFATDRKKGFTRESFSSLKVLFRDDDEDADADADNENNNDDDGDDDDDDNDNEYEDEGEDEDECDNNGVRGFRFIFTKSYDRRNINKQLVPVFMIWLLLLFVIVVMKMLNVLSSFCSCCCCIFIC</sequence>
<organism evidence="3">
    <name type="scientific">Octopus bimaculoides</name>
    <name type="common">California two-spotted octopus</name>
    <dbReference type="NCBI Taxonomy" id="37653"/>
    <lineage>
        <taxon>Eukaryota</taxon>
        <taxon>Metazoa</taxon>
        <taxon>Spiralia</taxon>
        <taxon>Lophotrochozoa</taxon>
        <taxon>Mollusca</taxon>
        <taxon>Cephalopoda</taxon>
        <taxon>Coleoidea</taxon>
        <taxon>Octopodiformes</taxon>
        <taxon>Octopoda</taxon>
        <taxon>Incirrata</taxon>
        <taxon>Octopodidae</taxon>
        <taxon>Octopus</taxon>
    </lineage>
</organism>
<evidence type="ECO:0000256" key="2">
    <source>
        <dbReference type="SAM" id="Phobius"/>
    </source>
</evidence>
<keyword evidence="2" id="KW-1133">Transmembrane helix</keyword>
<feature type="transmembrane region" description="Helical" evidence="2">
    <location>
        <begin position="135"/>
        <end position="155"/>
    </location>
</feature>
<proteinExistence type="predicted"/>
<dbReference type="EMBL" id="KQ425199">
    <property type="protein sequence ID" value="KOF69782.1"/>
    <property type="molecule type" value="Genomic_DNA"/>
</dbReference>
<evidence type="ECO:0000313" key="3">
    <source>
        <dbReference type="EMBL" id="KOF69782.1"/>
    </source>
</evidence>
<evidence type="ECO:0000256" key="1">
    <source>
        <dbReference type="SAM" id="MobiDB-lite"/>
    </source>
</evidence>
<reference evidence="3" key="1">
    <citation type="submission" date="2015-07" db="EMBL/GenBank/DDBJ databases">
        <title>MeaNS - Measles Nucleotide Surveillance Program.</title>
        <authorList>
            <person name="Tran T."/>
            <person name="Druce J."/>
        </authorList>
    </citation>
    <scope>NUCLEOTIDE SEQUENCE</scope>
    <source>
        <strain evidence="3">UCB-OBI-ISO-001</strain>
        <tissue evidence="3">Gonad</tissue>
    </source>
</reference>
<dbReference type="AlphaFoldDB" id="A0A0L8FYE7"/>
<feature type="region of interest" description="Disordered" evidence="1">
    <location>
        <begin position="72"/>
        <end position="111"/>
    </location>
</feature>
<name>A0A0L8FYE7_OCTBM</name>
<keyword evidence="2" id="KW-0812">Transmembrane</keyword>
<accession>A0A0L8FYE7</accession>
<gene>
    <name evidence="3" type="ORF">OCBIM_22004094mg</name>
</gene>
<keyword evidence="2" id="KW-0472">Membrane</keyword>
<protein>
    <submittedName>
        <fullName evidence="3">Uncharacterized protein</fullName>
    </submittedName>
</protein>